<evidence type="ECO:0000313" key="1">
    <source>
        <dbReference type="EMBL" id="RRT49842.1"/>
    </source>
</evidence>
<reference evidence="1 2" key="1">
    <citation type="journal article" date="2014" name="Agronomy (Basel)">
        <title>A Draft Genome Sequence for Ensete ventricosum, the Drought-Tolerant Tree Against Hunger.</title>
        <authorList>
            <person name="Harrison J."/>
            <person name="Moore K.A."/>
            <person name="Paszkiewicz K."/>
            <person name="Jones T."/>
            <person name="Grant M."/>
            <person name="Ambacheew D."/>
            <person name="Muzemil S."/>
            <person name="Studholme D.J."/>
        </authorList>
    </citation>
    <scope>NUCLEOTIDE SEQUENCE [LARGE SCALE GENOMIC DNA]</scope>
</reference>
<comment type="caution">
    <text evidence="1">The sequence shown here is derived from an EMBL/GenBank/DDBJ whole genome shotgun (WGS) entry which is preliminary data.</text>
</comment>
<dbReference type="EMBL" id="AMZH03013092">
    <property type="protein sequence ID" value="RRT49842.1"/>
    <property type="molecule type" value="Genomic_DNA"/>
</dbReference>
<dbReference type="Proteomes" id="UP000287651">
    <property type="component" value="Unassembled WGS sequence"/>
</dbReference>
<gene>
    <name evidence="1" type="ORF">B296_00049689</name>
</gene>
<accession>A0A426YDL2</accession>
<sequence>EGGGNFCQLRASHDGRSDPIIPLIAWISSQKNCCGYGNILLEETEFCVAVGTSVGKKKISISSVLWRARSSASQ</sequence>
<organism evidence="1 2">
    <name type="scientific">Ensete ventricosum</name>
    <name type="common">Abyssinian banana</name>
    <name type="synonym">Musa ensete</name>
    <dbReference type="NCBI Taxonomy" id="4639"/>
    <lineage>
        <taxon>Eukaryota</taxon>
        <taxon>Viridiplantae</taxon>
        <taxon>Streptophyta</taxon>
        <taxon>Embryophyta</taxon>
        <taxon>Tracheophyta</taxon>
        <taxon>Spermatophyta</taxon>
        <taxon>Magnoliopsida</taxon>
        <taxon>Liliopsida</taxon>
        <taxon>Zingiberales</taxon>
        <taxon>Musaceae</taxon>
        <taxon>Ensete</taxon>
    </lineage>
</organism>
<protein>
    <submittedName>
        <fullName evidence="1">Uncharacterized protein</fullName>
    </submittedName>
</protein>
<proteinExistence type="predicted"/>
<dbReference type="AlphaFoldDB" id="A0A426YDL2"/>
<feature type="non-terminal residue" evidence="1">
    <location>
        <position position="1"/>
    </location>
</feature>
<evidence type="ECO:0000313" key="2">
    <source>
        <dbReference type="Proteomes" id="UP000287651"/>
    </source>
</evidence>
<name>A0A426YDL2_ENSVE</name>